<reference evidence="2" key="2">
    <citation type="submission" date="2023-06" db="EMBL/GenBank/DDBJ databases">
        <authorList>
            <consortium name="Lawrence Berkeley National Laboratory"/>
            <person name="Haridas S."/>
            <person name="Hensen N."/>
            <person name="Bonometti L."/>
            <person name="Westerberg I."/>
            <person name="Brannstrom I.O."/>
            <person name="Guillou S."/>
            <person name="Cros-Aarteil S."/>
            <person name="Calhoun S."/>
            <person name="Kuo A."/>
            <person name="Mondo S."/>
            <person name="Pangilinan J."/>
            <person name="Riley R."/>
            <person name="Labutti K."/>
            <person name="Andreopoulos B."/>
            <person name="Lipzen A."/>
            <person name="Chen C."/>
            <person name="Yanf M."/>
            <person name="Daum C."/>
            <person name="Ng V."/>
            <person name="Clum A."/>
            <person name="Steindorff A."/>
            <person name="Ohm R."/>
            <person name="Martin F."/>
            <person name="Silar P."/>
            <person name="Natvig D."/>
            <person name="Lalanne C."/>
            <person name="Gautier V."/>
            <person name="Ament-Velasquez S.L."/>
            <person name="Kruys A."/>
            <person name="Hutchinson M.I."/>
            <person name="Powell A.J."/>
            <person name="Barry K."/>
            <person name="Miller A.N."/>
            <person name="Grigoriev I.V."/>
            <person name="Debuchy R."/>
            <person name="Gladieux P."/>
            <person name="Thoren M.H."/>
            <person name="Johannesson H."/>
        </authorList>
    </citation>
    <scope>NUCLEOTIDE SEQUENCE</scope>
    <source>
        <strain evidence="2">CBS 955.72</strain>
    </source>
</reference>
<accession>A0AAJ0MKN5</accession>
<proteinExistence type="predicted"/>
<dbReference type="EMBL" id="JAUIQD010000001">
    <property type="protein sequence ID" value="KAK3363753.1"/>
    <property type="molecule type" value="Genomic_DNA"/>
</dbReference>
<feature type="compositionally biased region" description="Basic residues" evidence="1">
    <location>
        <begin position="71"/>
        <end position="83"/>
    </location>
</feature>
<gene>
    <name evidence="2" type="ORF">B0T25DRAFT_53525</name>
</gene>
<comment type="caution">
    <text evidence="2">The sequence shown here is derived from an EMBL/GenBank/DDBJ whole genome shotgun (WGS) entry which is preliminary data.</text>
</comment>
<name>A0AAJ0MKN5_9PEZI</name>
<organism evidence="2 3">
    <name type="scientific">Lasiosphaeria hispida</name>
    <dbReference type="NCBI Taxonomy" id="260671"/>
    <lineage>
        <taxon>Eukaryota</taxon>
        <taxon>Fungi</taxon>
        <taxon>Dikarya</taxon>
        <taxon>Ascomycota</taxon>
        <taxon>Pezizomycotina</taxon>
        <taxon>Sordariomycetes</taxon>
        <taxon>Sordariomycetidae</taxon>
        <taxon>Sordariales</taxon>
        <taxon>Lasiosphaeriaceae</taxon>
        <taxon>Lasiosphaeria</taxon>
    </lineage>
</organism>
<sequence>MRRSSAASNLSSPILSWSSICSAPRASRLPEKALVSSRACKASRGDFCRGQSGRRVGNESAEMDEAEKGPGRRIHQHVRRRSKRETNRSGRGRRRCPGLAQNLRLFAHDVRREDCSVAALWLAHPHADRWRPEQKHIPTCDLLNNGAPVKILGRFVVRPHGAHLHGAEDFDRRLLFLYRTLRVLSWDSVLPCRLQLAYIRVRYRHGEAEPASATPQALDDAIQRCERLLMKPDDFGGLNDVSGHYRRLMEGTAQGGPY</sequence>
<protein>
    <submittedName>
        <fullName evidence="2">Uncharacterized protein</fullName>
    </submittedName>
</protein>
<evidence type="ECO:0000313" key="3">
    <source>
        <dbReference type="Proteomes" id="UP001275084"/>
    </source>
</evidence>
<dbReference type="Proteomes" id="UP001275084">
    <property type="component" value="Unassembled WGS sequence"/>
</dbReference>
<evidence type="ECO:0000313" key="2">
    <source>
        <dbReference type="EMBL" id="KAK3363753.1"/>
    </source>
</evidence>
<evidence type="ECO:0000256" key="1">
    <source>
        <dbReference type="SAM" id="MobiDB-lite"/>
    </source>
</evidence>
<dbReference type="AlphaFoldDB" id="A0AAJ0MKN5"/>
<keyword evidence="3" id="KW-1185">Reference proteome</keyword>
<reference evidence="2" key="1">
    <citation type="journal article" date="2023" name="Mol. Phylogenet. Evol.">
        <title>Genome-scale phylogeny and comparative genomics of the fungal order Sordariales.</title>
        <authorList>
            <person name="Hensen N."/>
            <person name="Bonometti L."/>
            <person name="Westerberg I."/>
            <person name="Brannstrom I.O."/>
            <person name="Guillou S."/>
            <person name="Cros-Aarteil S."/>
            <person name="Calhoun S."/>
            <person name="Haridas S."/>
            <person name="Kuo A."/>
            <person name="Mondo S."/>
            <person name="Pangilinan J."/>
            <person name="Riley R."/>
            <person name="LaButti K."/>
            <person name="Andreopoulos B."/>
            <person name="Lipzen A."/>
            <person name="Chen C."/>
            <person name="Yan M."/>
            <person name="Daum C."/>
            <person name="Ng V."/>
            <person name="Clum A."/>
            <person name="Steindorff A."/>
            <person name="Ohm R.A."/>
            <person name="Martin F."/>
            <person name="Silar P."/>
            <person name="Natvig D.O."/>
            <person name="Lalanne C."/>
            <person name="Gautier V."/>
            <person name="Ament-Velasquez S.L."/>
            <person name="Kruys A."/>
            <person name="Hutchinson M.I."/>
            <person name="Powell A.J."/>
            <person name="Barry K."/>
            <person name="Miller A.N."/>
            <person name="Grigoriev I.V."/>
            <person name="Debuchy R."/>
            <person name="Gladieux P."/>
            <person name="Hiltunen Thoren M."/>
            <person name="Johannesson H."/>
        </authorList>
    </citation>
    <scope>NUCLEOTIDE SEQUENCE</scope>
    <source>
        <strain evidence="2">CBS 955.72</strain>
    </source>
</reference>
<feature type="region of interest" description="Disordered" evidence="1">
    <location>
        <begin position="51"/>
        <end position="95"/>
    </location>
</feature>